<dbReference type="CDD" id="cd06416">
    <property type="entry name" value="GH25_Lys1-like"/>
    <property type="match status" value="1"/>
</dbReference>
<dbReference type="OrthoDB" id="2251794at2759"/>
<dbReference type="PROSITE" id="PS51904">
    <property type="entry name" value="GLYCOSYL_HYDROL_F25_2"/>
    <property type="match status" value="1"/>
</dbReference>
<organism evidence="4 5">
    <name type="scientific">Kipferlia bialata</name>
    <dbReference type="NCBI Taxonomy" id="797122"/>
    <lineage>
        <taxon>Eukaryota</taxon>
        <taxon>Metamonada</taxon>
        <taxon>Carpediemonas-like organisms</taxon>
        <taxon>Kipferlia</taxon>
    </lineage>
</organism>
<dbReference type="GO" id="GO:0016998">
    <property type="term" value="P:cell wall macromolecule catabolic process"/>
    <property type="evidence" value="ECO:0007669"/>
    <property type="project" value="InterPro"/>
</dbReference>
<dbReference type="GO" id="GO:0007165">
    <property type="term" value="P:signal transduction"/>
    <property type="evidence" value="ECO:0007669"/>
    <property type="project" value="TreeGrafter"/>
</dbReference>
<feature type="chain" id="PRO_5039904586" evidence="3">
    <location>
        <begin position="24"/>
        <end position="225"/>
    </location>
</feature>
<gene>
    <name evidence="4" type="ORF">KIPB_001495</name>
</gene>
<dbReference type="Gene3D" id="3.20.20.80">
    <property type="entry name" value="Glycosidases"/>
    <property type="match status" value="1"/>
</dbReference>
<comment type="similarity">
    <text evidence="1">Belongs to the glycosyl hydrolase 25 family.</text>
</comment>
<dbReference type="AlphaFoldDB" id="A0A9K3CQS9"/>
<dbReference type="Proteomes" id="UP000265618">
    <property type="component" value="Unassembled WGS sequence"/>
</dbReference>
<comment type="caution">
    <text evidence="4">The sequence shown here is derived from an EMBL/GenBank/DDBJ whole genome shotgun (WGS) entry which is preliminary data.</text>
</comment>
<keyword evidence="5" id="KW-1185">Reference proteome</keyword>
<evidence type="ECO:0000313" key="4">
    <source>
        <dbReference type="EMBL" id="GIQ80663.1"/>
    </source>
</evidence>
<evidence type="ECO:0000313" key="5">
    <source>
        <dbReference type="Proteomes" id="UP000265618"/>
    </source>
</evidence>
<evidence type="ECO:0000256" key="1">
    <source>
        <dbReference type="ARBA" id="ARBA00010646"/>
    </source>
</evidence>
<proteinExistence type="inferred from homology"/>
<dbReference type="GO" id="GO:0009253">
    <property type="term" value="P:peptidoglycan catabolic process"/>
    <property type="evidence" value="ECO:0007669"/>
    <property type="project" value="InterPro"/>
</dbReference>
<accession>A0A9K3CQS9</accession>
<dbReference type="InterPro" id="IPR051595">
    <property type="entry name" value="GH25_Enzymes"/>
</dbReference>
<dbReference type="Pfam" id="PF01183">
    <property type="entry name" value="Glyco_hydro_25"/>
    <property type="match status" value="1"/>
</dbReference>
<dbReference type="PANTHER" id="PTHR23208:SF36">
    <property type="entry name" value="LYSOZYME-RELATED"/>
    <property type="match status" value="1"/>
</dbReference>
<dbReference type="GO" id="GO:0003796">
    <property type="term" value="F:lysozyme activity"/>
    <property type="evidence" value="ECO:0007669"/>
    <property type="project" value="InterPro"/>
</dbReference>
<dbReference type="EMBL" id="BDIP01000216">
    <property type="protein sequence ID" value="GIQ80663.1"/>
    <property type="molecule type" value="Genomic_DNA"/>
</dbReference>
<dbReference type="SUPFAM" id="SSF51445">
    <property type="entry name" value="(Trans)glycosidases"/>
    <property type="match status" value="1"/>
</dbReference>
<protein>
    <submittedName>
        <fullName evidence="4">Glycoside hydrolase, family 25</fullName>
    </submittedName>
</protein>
<evidence type="ECO:0000256" key="2">
    <source>
        <dbReference type="ARBA" id="ARBA00022729"/>
    </source>
</evidence>
<keyword evidence="2 3" id="KW-0732">Signal</keyword>
<keyword evidence="4" id="KW-0378">Hydrolase</keyword>
<dbReference type="InterPro" id="IPR017853">
    <property type="entry name" value="GH"/>
</dbReference>
<name>A0A9K3CQS9_9EUKA</name>
<dbReference type="PANTHER" id="PTHR23208">
    <property type="entry name" value="LYSOZYME PROTEIN"/>
    <property type="match status" value="1"/>
</dbReference>
<sequence>MKLALAAVLLAVLVVIEARATHGFDLSYYQGDVSQSSFDCLKNDGMQFAIFQAQRSNGKYNSYLKHQYDRSVAAGIKYNDHYVFPDTNKDAKSQIKSTIASMKADGVLSKNMIWVDIENTDYWYSSHSQNIQFLKDFITEAKSQWSGCGNRHGCIGIYTSSSQWSAITGGTTDSFFANLQLWYCHYDNNASFSDFKAFGPWSKPAMKQYTGTTSKCSTQIDNDCY</sequence>
<dbReference type="InterPro" id="IPR002053">
    <property type="entry name" value="Glyco_hydro_25"/>
</dbReference>
<reference evidence="4 5" key="1">
    <citation type="journal article" date="2018" name="PLoS ONE">
        <title>The draft genome of Kipferlia bialata reveals reductive genome evolution in fornicate parasites.</title>
        <authorList>
            <person name="Tanifuji G."/>
            <person name="Takabayashi S."/>
            <person name="Kume K."/>
            <person name="Takagi M."/>
            <person name="Nakayama T."/>
            <person name="Kamikawa R."/>
            <person name="Inagaki Y."/>
            <person name="Hashimoto T."/>
        </authorList>
    </citation>
    <scope>NUCLEOTIDE SEQUENCE [LARGE SCALE GENOMIC DNA]</scope>
    <source>
        <strain evidence="4">NY0173</strain>
    </source>
</reference>
<feature type="signal peptide" evidence="3">
    <location>
        <begin position="1"/>
        <end position="23"/>
    </location>
</feature>
<evidence type="ECO:0000256" key="3">
    <source>
        <dbReference type="SAM" id="SignalP"/>
    </source>
</evidence>